<dbReference type="NCBIfam" id="TIGR04390">
    <property type="entry name" value="OMP_YaiO_dom"/>
    <property type="match status" value="1"/>
</dbReference>
<accession>A0ABT7WFS3</accession>
<name>A0ABT7WFS3_9FLAO</name>
<dbReference type="Proteomes" id="UP001174839">
    <property type="component" value="Unassembled WGS sequence"/>
</dbReference>
<dbReference type="InterPro" id="IPR011990">
    <property type="entry name" value="TPR-like_helical_dom_sf"/>
</dbReference>
<dbReference type="Pfam" id="PF19413">
    <property type="entry name" value="YaiO"/>
    <property type="match status" value="1"/>
</dbReference>
<comment type="caution">
    <text evidence="2">The sequence shown here is derived from an EMBL/GenBank/DDBJ whole genome shotgun (WGS) entry which is preliminary data.</text>
</comment>
<organism evidence="2 3">
    <name type="scientific">Robiginitalea aurantiaca</name>
    <dbReference type="NCBI Taxonomy" id="3056915"/>
    <lineage>
        <taxon>Bacteria</taxon>
        <taxon>Pseudomonadati</taxon>
        <taxon>Bacteroidota</taxon>
        <taxon>Flavobacteriia</taxon>
        <taxon>Flavobacteriales</taxon>
        <taxon>Flavobacteriaceae</taxon>
        <taxon>Robiginitalea</taxon>
    </lineage>
</organism>
<gene>
    <name evidence="2" type="ORF">QU605_09800</name>
</gene>
<dbReference type="Gene3D" id="1.25.40.10">
    <property type="entry name" value="Tetratricopeptide repeat domain"/>
    <property type="match status" value="1"/>
</dbReference>
<evidence type="ECO:0000313" key="3">
    <source>
        <dbReference type="Proteomes" id="UP001174839"/>
    </source>
</evidence>
<protein>
    <submittedName>
        <fullName evidence="2">YaiO family outer membrane beta-barrel protein</fullName>
    </submittedName>
</protein>
<dbReference type="Pfam" id="PF14559">
    <property type="entry name" value="TPR_19"/>
    <property type="match status" value="1"/>
</dbReference>
<dbReference type="EMBL" id="JAUDUY010000004">
    <property type="protein sequence ID" value="MDM9631765.1"/>
    <property type="molecule type" value="Genomic_DNA"/>
</dbReference>
<reference evidence="2" key="1">
    <citation type="submission" date="2023-06" db="EMBL/GenBank/DDBJ databases">
        <title>Robiginitalea aurantiacus sp. nov. and Algoriphagus sediminis sp. nov., isolated from coastal sediment.</title>
        <authorList>
            <person name="Zhou Z.Y."/>
            <person name="An J."/>
            <person name="Jia Y.W."/>
            <person name="Du Z.J."/>
        </authorList>
    </citation>
    <scope>NUCLEOTIDE SEQUENCE</scope>
    <source>
        <strain evidence="2">M39</strain>
    </source>
</reference>
<dbReference type="InterPro" id="IPR030887">
    <property type="entry name" value="Beta-barrel_YaiO"/>
</dbReference>
<evidence type="ECO:0000313" key="2">
    <source>
        <dbReference type="EMBL" id="MDM9631765.1"/>
    </source>
</evidence>
<dbReference type="SUPFAM" id="SSF48452">
    <property type="entry name" value="TPR-like"/>
    <property type="match status" value="1"/>
</dbReference>
<proteinExistence type="predicted"/>
<feature type="domain" description="YaiO beta-barrel" evidence="1">
    <location>
        <begin position="164"/>
        <end position="335"/>
    </location>
</feature>
<evidence type="ECO:0000259" key="1">
    <source>
        <dbReference type="Pfam" id="PF19413"/>
    </source>
</evidence>
<sequence length="405" mass="46308">MKIINHKLFNFTLVLLWFPFMGVVGQEEAMNPETVFSKAQGLAFQGNGREARQLLTDILEAYPRYSDAQTLLANTYRWEGDYSRARKHLNRITSRDRKNEDAWISAIYNERQAGNRSIALGLANKALNYLGENEAISKLRAEIMGTYRADEALAEVEEEAPNYKNRIAIYNRLEAFDAYYDPMMYTSLEYQRNTKYGKVIPRVNYSNRFGMDALQYDLDLYPTLSNTFYAYVNYGFSDSELYPNHKGALEVYANLPKAMETSLGARFLDFRNVNATLLTASVGIYRGNYYLSIRPYLSIVGGRGPVGSGTMTVRKYLTNNFNYLGLTASFGYSPELRQLFNGDVLQAESVLFLESQQLFFEYQFGPGKGKHLYQAQFGVGRQEYLLESGAFFWVVSGGLNYRLQI</sequence>
<keyword evidence="3" id="KW-1185">Reference proteome</keyword>
<dbReference type="RefSeq" id="WP_289725129.1">
    <property type="nucleotide sequence ID" value="NZ_JAUDUY010000004.1"/>
</dbReference>